<evidence type="ECO:0000313" key="3">
    <source>
        <dbReference type="Proteomes" id="UP000022910"/>
    </source>
</evidence>
<protein>
    <submittedName>
        <fullName evidence="2">Uncharacterized protein</fullName>
    </submittedName>
</protein>
<feature type="compositionally biased region" description="Low complexity" evidence="1">
    <location>
        <begin position="136"/>
        <end position="159"/>
    </location>
</feature>
<feature type="compositionally biased region" description="Polar residues" evidence="1">
    <location>
        <begin position="110"/>
        <end position="135"/>
    </location>
</feature>
<comment type="caution">
    <text evidence="2">The sequence shown here is derived from an EMBL/GenBank/DDBJ whole genome shotgun (WGS) entry which is preliminary data.</text>
</comment>
<keyword evidence="3" id="KW-1185">Reference proteome</keyword>
<gene>
    <name evidence="2" type="ORF">RirG_076000</name>
</gene>
<feature type="region of interest" description="Disordered" evidence="1">
    <location>
        <begin position="104"/>
        <end position="161"/>
    </location>
</feature>
<sequence length="204" mass="22930">MLHSIKTMQPLYDNVISDQPLMSNTNYQQHNYSNYSNNVTTSSDQQLNISSPNNGIFDQQSMSDNNVTVSDQQYQPLNIASPNHNHQQQYQYIHQPGIPNNTTITPDNNYQQPMSNNNVTISADNNHHASNNIPHNNNQQQSNVSPPQQNQPSDSSQSNILPLLNSFGINISSPQATIIIMPTTNSDIQNQLQQVLAYLNRSQQ</sequence>
<proteinExistence type="predicted"/>
<dbReference type="AlphaFoldDB" id="A0A015KVT9"/>
<evidence type="ECO:0000313" key="2">
    <source>
        <dbReference type="EMBL" id="EXX71714.1"/>
    </source>
</evidence>
<dbReference type="EMBL" id="JEMT01015960">
    <property type="protein sequence ID" value="EXX71714.1"/>
    <property type="molecule type" value="Genomic_DNA"/>
</dbReference>
<organism evidence="2 3">
    <name type="scientific">Rhizophagus irregularis (strain DAOM 197198w)</name>
    <name type="common">Glomus intraradices</name>
    <dbReference type="NCBI Taxonomy" id="1432141"/>
    <lineage>
        <taxon>Eukaryota</taxon>
        <taxon>Fungi</taxon>
        <taxon>Fungi incertae sedis</taxon>
        <taxon>Mucoromycota</taxon>
        <taxon>Glomeromycotina</taxon>
        <taxon>Glomeromycetes</taxon>
        <taxon>Glomerales</taxon>
        <taxon>Glomeraceae</taxon>
        <taxon>Rhizophagus</taxon>
    </lineage>
</organism>
<dbReference type="HOGENOM" id="CLU_129447_0_0_1"/>
<name>A0A015KVT9_RHIIW</name>
<dbReference type="Proteomes" id="UP000022910">
    <property type="component" value="Unassembled WGS sequence"/>
</dbReference>
<accession>A0A015KVT9</accession>
<evidence type="ECO:0000256" key="1">
    <source>
        <dbReference type="SAM" id="MobiDB-lite"/>
    </source>
</evidence>
<reference evidence="2 3" key="1">
    <citation type="submission" date="2014-02" db="EMBL/GenBank/DDBJ databases">
        <title>Single nucleus genome sequencing reveals high similarity among nuclei of an endomycorrhizal fungus.</title>
        <authorList>
            <person name="Lin K."/>
            <person name="Geurts R."/>
            <person name="Zhang Z."/>
            <person name="Limpens E."/>
            <person name="Saunders D.G."/>
            <person name="Mu D."/>
            <person name="Pang E."/>
            <person name="Cao H."/>
            <person name="Cha H."/>
            <person name="Lin T."/>
            <person name="Zhou Q."/>
            <person name="Shang Y."/>
            <person name="Li Y."/>
            <person name="Ivanov S."/>
            <person name="Sharma T."/>
            <person name="Velzen R.V."/>
            <person name="Ruijter N.D."/>
            <person name="Aanen D.K."/>
            <person name="Win J."/>
            <person name="Kamoun S."/>
            <person name="Bisseling T."/>
            <person name="Huang S."/>
        </authorList>
    </citation>
    <scope>NUCLEOTIDE SEQUENCE [LARGE SCALE GENOMIC DNA]</scope>
    <source>
        <strain evidence="3">DAOM197198w</strain>
    </source>
</reference>
<dbReference type="OrthoDB" id="10420610at2759"/>